<dbReference type="PRINTS" id="PR00038">
    <property type="entry name" value="HTHLUXR"/>
</dbReference>
<dbReference type="Gene3D" id="1.10.10.10">
    <property type="entry name" value="Winged helix-like DNA-binding domain superfamily/Winged helix DNA-binding domain"/>
    <property type="match status" value="1"/>
</dbReference>
<dbReference type="EMBL" id="JBHTCP010000049">
    <property type="protein sequence ID" value="MFC7372975.1"/>
    <property type="molecule type" value="Genomic_DNA"/>
</dbReference>
<feature type="domain" description="HTH luxR-type" evidence="4">
    <location>
        <begin position="142"/>
        <end position="207"/>
    </location>
</feature>
<keyword evidence="1" id="KW-0805">Transcription regulation</keyword>
<proteinExistence type="predicted"/>
<dbReference type="InterPro" id="IPR036388">
    <property type="entry name" value="WH-like_DNA-bd_sf"/>
</dbReference>
<dbReference type="SUPFAM" id="SSF46894">
    <property type="entry name" value="C-terminal effector domain of the bipartite response regulators"/>
    <property type="match status" value="1"/>
</dbReference>
<gene>
    <name evidence="5" type="ORF">ACFQPF_15150</name>
</gene>
<dbReference type="PANTHER" id="PTHR43214">
    <property type="entry name" value="TWO-COMPONENT RESPONSE REGULATOR"/>
    <property type="match status" value="1"/>
</dbReference>
<evidence type="ECO:0000256" key="1">
    <source>
        <dbReference type="ARBA" id="ARBA00023015"/>
    </source>
</evidence>
<dbReference type="Pfam" id="PF00196">
    <property type="entry name" value="GerE"/>
    <property type="match status" value="1"/>
</dbReference>
<dbReference type="Proteomes" id="UP001596549">
    <property type="component" value="Unassembled WGS sequence"/>
</dbReference>
<evidence type="ECO:0000259" key="4">
    <source>
        <dbReference type="PROSITE" id="PS50043"/>
    </source>
</evidence>
<dbReference type="PROSITE" id="PS00622">
    <property type="entry name" value="HTH_LUXR_1"/>
    <property type="match status" value="1"/>
</dbReference>
<name>A0ABW2NUF9_9BACL</name>
<dbReference type="InterPro" id="IPR000792">
    <property type="entry name" value="Tscrpt_reg_LuxR_C"/>
</dbReference>
<keyword evidence="2" id="KW-0238">DNA-binding</keyword>
<comment type="caution">
    <text evidence="5">The sequence shown here is derived from an EMBL/GenBank/DDBJ whole genome shotgun (WGS) entry which is preliminary data.</text>
</comment>
<dbReference type="CDD" id="cd06170">
    <property type="entry name" value="LuxR_C_like"/>
    <property type="match status" value="1"/>
</dbReference>
<evidence type="ECO:0000313" key="6">
    <source>
        <dbReference type="Proteomes" id="UP001596549"/>
    </source>
</evidence>
<evidence type="ECO:0000313" key="5">
    <source>
        <dbReference type="EMBL" id="MFC7372975.1"/>
    </source>
</evidence>
<keyword evidence="6" id="KW-1185">Reference proteome</keyword>
<protein>
    <submittedName>
        <fullName evidence="5">Response regulator transcription factor</fullName>
    </submittedName>
</protein>
<dbReference type="PANTHER" id="PTHR43214:SF43">
    <property type="entry name" value="TWO-COMPONENT RESPONSE REGULATOR"/>
    <property type="match status" value="1"/>
</dbReference>
<dbReference type="SUPFAM" id="SSF52172">
    <property type="entry name" value="CheY-like"/>
    <property type="match status" value="1"/>
</dbReference>
<dbReference type="SMART" id="SM00421">
    <property type="entry name" value="HTH_LUXR"/>
    <property type="match status" value="1"/>
</dbReference>
<evidence type="ECO:0000256" key="2">
    <source>
        <dbReference type="ARBA" id="ARBA00023125"/>
    </source>
</evidence>
<organism evidence="5 6">
    <name type="scientific">Fictibacillus iocasae</name>
    <dbReference type="NCBI Taxonomy" id="2715437"/>
    <lineage>
        <taxon>Bacteria</taxon>
        <taxon>Bacillati</taxon>
        <taxon>Bacillota</taxon>
        <taxon>Bacilli</taxon>
        <taxon>Bacillales</taxon>
        <taxon>Fictibacillaceae</taxon>
        <taxon>Fictibacillus</taxon>
    </lineage>
</organism>
<dbReference type="InterPro" id="IPR011006">
    <property type="entry name" value="CheY-like_superfamily"/>
</dbReference>
<dbReference type="PROSITE" id="PS50043">
    <property type="entry name" value="HTH_LUXR_2"/>
    <property type="match status" value="1"/>
</dbReference>
<dbReference type="InterPro" id="IPR039420">
    <property type="entry name" value="WalR-like"/>
</dbReference>
<sequence length="210" mass="24159">METIVIIHKNAFLREGIRQFINKEQPQLQVNVYDKLTHAALAALQEGDLVMLDASPEGTDHHSLIETLLEKNIRTAIWLPSQNKEYCKMMLELKCAGYFCSQTDYDDLKYAFSVLLNGKTYVHHDIIPHLYSLTEQPSYTHETLPSNNLTRREWEVLQLLADGMNNKSISVRLYVSESTVKNHLSSIMRKLKVNDRTAAVIKAIRNNWVS</sequence>
<evidence type="ECO:0000256" key="3">
    <source>
        <dbReference type="ARBA" id="ARBA00023163"/>
    </source>
</evidence>
<dbReference type="Gene3D" id="3.40.50.2300">
    <property type="match status" value="1"/>
</dbReference>
<keyword evidence="3" id="KW-0804">Transcription</keyword>
<dbReference type="InterPro" id="IPR016032">
    <property type="entry name" value="Sig_transdc_resp-reg_C-effctor"/>
</dbReference>
<accession>A0ABW2NUF9</accession>
<reference evidence="6" key="1">
    <citation type="journal article" date="2019" name="Int. J. Syst. Evol. Microbiol.">
        <title>The Global Catalogue of Microorganisms (GCM) 10K type strain sequencing project: providing services to taxonomists for standard genome sequencing and annotation.</title>
        <authorList>
            <consortium name="The Broad Institute Genomics Platform"/>
            <consortium name="The Broad Institute Genome Sequencing Center for Infectious Disease"/>
            <person name="Wu L."/>
            <person name="Ma J."/>
        </authorList>
    </citation>
    <scope>NUCLEOTIDE SEQUENCE [LARGE SCALE GENOMIC DNA]</scope>
    <source>
        <strain evidence="6">NBRC 106396</strain>
    </source>
</reference>
<dbReference type="RefSeq" id="WP_379750542.1">
    <property type="nucleotide sequence ID" value="NZ_JBHTCP010000049.1"/>
</dbReference>